<gene>
    <name evidence="2" type="ORF">THAOC_32223</name>
</gene>
<keyword evidence="3" id="KW-1185">Reference proteome</keyword>
<evidence type="ECO:0000313" key="3">
    <source>
        <dbReference type="Proteomes" id="UP000266841"/>
    </source>
</evidence>
<dbReference type="AlphaFoldDB" id="K0R7L4"/>
<name>K0R7L4_THAOC</name>
<comment type="caution">
    <text evidence="2">The sequence shown here is derived from an EMBL/GenBank/DDBJ whole genome shotgun (WGS) entry which is preliminary data.</text>
</comment>
<feature type="region of interest" description="Disordered" evidence="1">
    <location>
        <begin position="60"/>
        <end position="102"/>
    </location>
</feature>
<reference evidence="2 3" key="1">
    <citation type="journal article" date="2012" name="Genome Biol.">
        <title>Genome and low-iron response of an oceanic diatom adapted to chronic iron limitation.</title>
        <authorList>
            <person name="Lommer M."/>
            <person name="Specht M."/>
            <person name="Roy A.S."/>
            <person name="Kraemer L."/>
            <person name="Andreson R."/>
            <person name="Gutowska M.A."/>
            <person name="Wolf J."/>
            <person name="Bergner S.V."/>
            <person name="Schilhabel M.B."/>
            <person name="Klostermeier U.C."/>
            <person name="Beiko R.G."/>
            <person name="Rosenstiel P."/>
            <person name="Hippler M."/>
            <person name="Laroche J."/>
        </authorList>
    </citation>
    <scope>NUCLEOTIDE SEQUENCE [LARGE SCALE GENOMIC DNA]</scope>
    <source>
        <strain evidence="2 3">CCMP1005</strain>
    </source>
</reference>
<feature type="region of interest" description="Disordered" evidence="1">
    <location>
        <begin position="1"/>
        <end position="45"/>
    </location>
</feature>
<dbReference type="Proteomes" id="UP000266841">
    <property type="component" value="Unassembled WGS sequence"/>
</dbReference>
<accession>K0R7L4</accession>
<dbReference type="EMBL" id="AGNL01045257">
    <property type="protein sequence ID" value="EJK48940.1"/>
    <property type="molecule type" value="Genomic_DNA"/>
</dbReference>
<evidence type="ECO:0000313" key="2">
    <source>
        <dbReference type="EMBL" id="EJK48940.1"/>
    </source>
</evidence>
<sequence length="102" mass="10693">MSFEQNVGSPPSRRVDKQWTGNTLREKGMRTGGPSNDDLLPNFNGKGTRWTLGLFAVDPRASLGPLSSPEGGTRPSKPEASPTPLGSHGESPGTGGAFSRSL</sequence>
<organism evidence="2 3">
    <name type="scientific">Thalassiosira oceanica</name>
    <name type="common">Marine diatom</name>
    <dbReference type="NCBI Taxonomy" id="159749"/>
    <lineage>
        <taxon>Eukaryota</taxon>
        <taxon>Sar</taxon>
        <taxon>Stramenopiles</taxon>
        <taxon>Ochrophyta</taxon>
        <taxon>Bacillariophyta</taxon>
        <taxon>Coscinodiscophyceae</taxon>
        <taxon>Thalassiosirophycidae</taxon>
        <taxon>Thalassiosirales</taxon>
        <taxon>Thalassiosiraceae</taxon>
        <taxon>Thalassiosira</taxon>
    </lineage>
</organism>
<evidence type="ECO:0000256" key="1">
    <source>
        <dbReference type="SAM" id="MobiDB-lite"/>
    </source>
</evidence>
<proteinExistence type="predicted"/>
<protein>
    <submittedName>
        <fullName evidence="2">Uncharacterized protein</fullName>
    </submittedName>
</protein>